<dbReference type="Pfam" id="PF07690">
    <property type="entry name" value="MFS_1"/>
    <property type="match status" value="1"/>
</dbReference>
<feature type="transmembrane region" description="Helical" evidence="3">
    <location>
        <begin position="112"/>
        <end position="131"/>
    </location>
</feature>
<name>A0A6J0UXV1_9SAUR</name>
<dbReference type="Proteomes" id="UP001652642">
    <property type="component" value="Chromosome 1"/>
</dbReference>
<organism evidence="5 6">
    <name type="scientific">Pogona vitticeps</name>
    <name type="common">central bearded dragon</name>
    <dbReference type="NCBI Taxonomy" id="103695"/>
    <lineage>
        <taxon>Eukaryota</taxon>
        <taxon>Metazoa</taxon>
        <taxon>Chordata</taxon>
        <taxon>Craniata</taxon>
        <taxon>Vertebrata</taxon>
        <taxon>Euteleostomi</taxon>
        <taxon>Lepidosauria</taxon>
        <taxon>Squamata</taxon>
        <taxon>Bifurcata</taxon>
        <taxon>Unidentata</taxon>
        <taxon>Episquamata</taxon>
        <taxon>Toxicofera</taxon>
        <taxon>Iguania</taxon>
        <taxon>Acrodonta</taxon>
        <taxon>Agamidae</taxon>
        <taxon>Amphibolurinae</taxon>
        <taxon>Pogona</taxon>
    </lineage>
</organism>
<feature type="compositionally biased region" description="Basic and acidic residues" evidence="2">
    <location>
        <begin position="867"/>
        <end position="881"/>
    </location>
</feature>
<reference evidence="6" key="2">
    <citation type="submission" date="2025-08" db="UniProtKB">
        <authorList>
            <consortium name="RefSeq"/>
        </authorList>
    </citation>
    <scope>IDENTIFICATION</scope>
</reference>
<feature type="transmembrane region" description="Helical" evidence="3">
    <location>
        <begin position="82"/>
        <end position="105"/>
    </location>
</feature>
<dbReference type="PANTHER" id="PTHR11360">
    <property type="entry name" value="MONOCARBOXYLATE TRANSPORTER"/>
    <property type="match status" value="1"/>
</dbReference>
<feature type="compositionally biased region" description="Acidic residues" evidence="2">
    <location>
        <begin position="646"/>
        <end position="669"/>
    </location>
</feature>
<dbReference type="PANTHER" id="PTHR11360:SF284">
    <property type="entry name" value="EG:103B4.3 PROTEIN-RELATED"/>
    <property type="match status" value="1"/>
</dbReference>
<evidence type="ECO:0000256" key="3">
    <source>
        <dbReference type="SAM" id="Phobius"/>
    </source>
</evidence>
<feature type="transmembrane region" description="Helical" evidence="3">
    <location>
        <begin position="169"/>
        <end position="188"/>
    </location>
</feature>
<dbReference type="InterPro" id="IPR011701">
    <property type="entry name" value="MFS"/>
</dbReference>
<feature type="transmembrane region" description="Helical" evidence="3">
    <location>
        <begin position="379"/>
        <end position="402"/>
    </location>
</feature>
<keyword evidence="3" id="KW-1133">Transmembrane helix</keyword>
<feature type="region of interest" description="Disordered" evidence="2">
    <location>
        <begin position="505"/>
        <end position="559"/>
    </location>
</feature>
<sequence>MCTFDSIRTMIEMTRRRLRRSRTLDEIRKDASFFYPPPDGGWGWVVVLAASIHSLFVSGFHSAFGVYMLPLLQAFESTSSKIAWIGSVSYAFIMIFGPVSGKLLVKHGAIKVAIIGALVVMFGMVCSSYTYDLRVLFLTQGIIVGIGSSLASTPGLIMVSLYFTTKRSFATGIVMAGGAAGTFVQNKLHQYLIDKLGWRVSLRVYSGILTICIFAGFAYKPLQKHRAHPSVVEKFRTSPLRRFIVDLSLWKDRIFEVWVSALGLAKFGFFIPFVHMIKLAGDLGIPPDDASYIMVGIGVSSMISCLIFGKLCDIEKIDRLYLNQASILSVGVVYFIIPYCTTFASLVAICSLLGFVDAGNYVLLPVLTFDLMGEEKMPVAWGFMMAVNAISCFGPPFAGAMYDAFGSYTIGFVVTGIGNIAAASILAFIPWLKNEAKQAKKNYLNASVCEITKTIVPWQSPTPSLGSLSSSYTKSMLMMSPEDNTSQFSKRFSMKSIKSILKSETTSCRGSLSERGAPAPQRKTERTGSLGASETDSKGAEQGESTVGLRTQPPPEVAGPDVAFIQSDSSEHVPERKEEGFTFLYDYAGRQEQQHASRTELRSLEELIIPEGEFPEGEPSESIKQVEHLPYRKEVVFIPEYKKEEEKEEEEAEAEEEEAEEEEEEEIESSTDLTARQVERPPHRKEDGVAFLDEYGEEEEGATDVRPMKASLKSEAPLHAVQTGRIYSVPHRKEDGVAFLDEYDSDDDIFVSATDLMPTQGLFKSEAPAHAKQKEPMPSILHRKEDGVAFLDDYDTDDDEHLMGVSGMRPMQSSFKSEASRHGKHTPSTPHRKEDGVAFLDEYDSDDGIFESTTDLIPIQGSFKSEAPAHAKQKEKMPSILHRKEDGVAFLEDIGSYQQEQLDTTAVLRPEEDVAKLGDALVEKEASASIKGVECGPCKKEDPVTFDAAQDGNEQTQEK</sequence>
<feature type="compositionally biased region" description="Basic and acidic residues" evidence="2">
    <location>
        <begin position="677"/>
        <end position="688"/>
    </location>
</feature>
<evidence type="ECO:0000256" key="2">
    <source>
        <dbReference type="SAM" id="MobiDB-lite"/>
    </source>
</evidence>
<keyword evidence="3" id="KW-0472">Membrane</keyword>
<feature type="transmembrane region" description="Helical" evidence="3">
    <location>
        <begin position="290"/>
        <end position="308"/>
    </location>
</feature>
<dbReference type="RefSeq" id="XP_020664140.2">
    <property type="nucleotide sequence ID" value="XM_020808481.2"/>
</dbReference>
<dbReference type="PROSITE" id="PS50850">
    <property type="entry name" value="MFS"/>
    <property type="match status" value="1"/>
</dbReference>
<dbReference type="SUPFAM" id="SSF103473">
    <property type="entry name" value="MFS general substrate transporter"/>
    <property type="match status" value="1"/>
</dbReference>
<reference evidence="5" key="1">
    <citation type="submission" date="2025-05" db="UniProtKB">
        <authorList>
            <consortium name="RefSeq"/>
        </authorList>
    </citation>
    <scope>NUCLEOTIDE SEQUENCE [LARGE SCALE GENOMIC DNA]</scope>
</reference>
<feature type="transmembrane region" description="Helical" evidence="3">
    <location>
        <begin position="200"/>
        <end position="219"/>
    </location>
</feature>
<proteinExistence type="predicted"/>
<evidence type="ECO:0000313" key="5">
    <source>
        <dbReference type="Proteomes" id="UP001652642"/>
    </source>
</evidence>
<feature type="transmembrane region" description="Helical" evidence="3">
    <location>
        <begin position="137"/>
        <end position="162"/>
    </location>
</feature>
<gene>
    <name evidence="6" type="primary">LOC110087055</name>
</gene>
<dbReference type="InterPro" id="IPR020846">
    <property type="entry name" value="MFS_dom"/>
</dbReference>
<feature type="transmembrane region" description="Helical" evidence="3">
    <location>
        <begin position="257"/>
        <end position="278"/>
    </location>
</feature>
<evidence type="ECO:0000259" key="4">
    <source>
        <dbReference type="PROSITE" id="PS50850"/>
    </source>
</evidence>
<feature type="region of interest" description="Disordered" evidence="2">
    <location>
        <begin position="801"/>
        <end position="836"/>
    </location>
</feature>
<feature type="region of interest" description="Disordered" evidence="2">
    <location>
        <begin position="641"/>
        <end position="709"/>
    </location>
</feature>
<evidence type="ECO:0000313" key="6">
    <source>
        <dbReference type="RefSeq" id="XP_020664140.2"/>
    </source>
</evidence>
<dbReference type="GeneID" id="110087055"/>
<dbReference type="CDD" id="cd17352">
    <property type="entry name" value="MFS_MCT_SLC16"/>
    <property type="match status" value="1"/>
</dbReference>
<feature type="domain" description="Major facilitator superfamily (MFS) profile" evidence="4">
    <location>
        <begin position="47"/>
        <end position="433"/>
    </location>
</feature>
<protein>
    <recommendedName>
        <fullName evidence="4">Major facilitator superfamily (MFS) profile domain-containing protein</fullName>
    </recommendedName>
</protein>
<keyword evidence="3" id="KW-0812">Transmembrane</keyword>
<dbReference type="InterPro" id="IPR036259">
    <property type="entry name" value="MFS_trans_sf"/>
</dbReference>
<keyword evidence="5" id="KW-1185">Reference proteome</keyword>
<accession>A0A6J0UXV1</accession>
<feature type="region of interest" description="Disordered" evidence="2">
    <location>
        <begin position="861"/>
        <end position="881"/>
    </location>
</feature>
<evidence type="ECO:0000256" key="1">
    <source>
        <dbReference type="ARBA" id="ARBA00004141"/>
    </source>
</evidence>
<feature type="transmembrane region" description="Helical" evidence="3">
    <location>
        <begin position="408"/>
        <end position="432"/>
    </location>
</feature>
<dbReference type="InterPro" id="IPR050327">
    <property type="entry name" value="Proton-linked_MCT"/>
</dbReference>
<feature type="transmembrane region" description="Helical" evidence="3">
    <location>
        <begin position="42"/>
        <end position="70"/>
    </location>
</feature>
<comment type="subcellular location">
    <subcellularLocation>
        <location evidence="1">Membrane</location>
        <topology evidence="1">Multi-pass membrane protein</topology>
    </subcellularLocation>
</comment>
<dbReference type="Gene3D" id="1.20.1250.20">
    <property type="entry name" value="MFS general substrate transporter like domains"/>
    <property type="match status" value="2"/>
</dbReference>